<dbReference type="Pfam" id="PF16355">
    <property type="entry name" value="DUF4982"/>
    <property type="match status" value="1"/>
</dbReference>
<dbReference type="InterPro" id="IPR001254">
    <property type="entry name" value="Trypsin_dom"/>
</dbReference>
<dbReference type="InterPro" id="IPR013783">
    <property type="entry name" value="Ig-like_fold"/>
</dbReference>
<organism evidence="10 11">
    <name type="scientific">Paraconiothyrium brasiliense</name>
    <dbReference type="NCBI Taxonomy" id="300254"/>
    <lineage>
        <taxon>Eukaryota</taxon>
        <taxon>Fungi</taxon>
        <taxon>Dikarya</taxon>
        <taxon>Ascomycota</taxon>
        <taxon>Pezizomycotina</taxon>
        <taxon>Dothideomycetes</taxon>
        <taxon>Pleosporomycetidae</taxon>
        <taxon>Pleosporales</taxon>
        <taxon>Massarineae</taxon>
        <taxon>Didymosphaeriaceae</taxon>
        <taxon>Paraconiothyrium</taxon>
    </lineage>
</organism>
<dbReference type="SUPFAM" id="SSF50494">
    <property type="entry name" value="Trypsin-like serine proteases"/>
    <property type="match status" value="1"/>
</dbReference>
<feature type="domain" description="DUF4982" evidence="8">
    <location>
        <begin position="818"/>
        <end position="872"/>
    </location>
</feature>
<feature type="signal peptide" evidence="4">
    <location>
        <begin position="1"/>
        <end position="21"/>
    </location>
</feature>
<feature type="domain" description="Glycoside hydrolase family 2 immunoglobulin-like beta-sandwich" evidence="6">
    <location>
        <begin position="411"/>
        <end position="512"/>
    </location>
</feature>
<dbReference type="InterPro" id="IPR008979">
    <property type="entry name" value="Galactose-bd-like_sf"/>
</dbReference>
<dbReference type="Pfam" id="PF18565">
    <property type="entry name" value="Glyco_hydro2_C5"/>
    <property type="match status" value="1"/>
</dbReference>
<dbReference type="InterPro" id="IPR006102">
    <property type="entry name" value="Ig-like_GH2"/>
</dbReference>
<comment type="similarity">
    <text evidence="1">Belongs to the glycosyl hydrolase 2 family.</text>
</comment>
<dbReference type="PANTHER" id="PTHR42732:SF1">
    <property type="entry name" value="BETA-MANNOSIDASE"/>
    <property type="match status" value="1"/>
</dbReference>
<dbReference type="InterPro" id="IPR032311">
    <property type="entry name" value="DUF4982"/>
</dbReference>
<dbReference type="InterPro" id="IPR006104">
    <property type="entry name" value="Glyco_hydro_2_N"/>
</dbReference>
<feature type="domain" description="Peptidase S1" evidence="5">
    <location>
        <begin position="102"/>
        <end position="198"/>
    </location>
</feature>
<dbReference type="Gene3D" id="2.40.10.10">
    <property type="entry name" value="Trypsin-like serine proteases"/>
    <property type="match status" value="1"/>
</dbReference>
<evidence type="ECO:0000313" key="10">
    <source>
        <dbReference type="EMBL" id="KAL1605300.1"/>
    </source>
</evidence>
<dbReference type="Pfam" id="PF02837">
    <property type="entry name" value="Glyco_hydro_2_N"/>
    <property type="match status" value="1"/>
</dbReference>
<dbReference type="SUPFAM" id="SSF51445">
    <property type="entry name" value="(Trans)glycosidases"/>
    <property type="match status" value="1"/>
</dbReference>
<dbReference type="Pfam" id="PF00703">
    <property type="entry name" value="Glyco_hydro_2"/>
    <property type="match status" value="1"/>
</dbReference>
<comment type="caution">
    <text evidence="10">The sequence shown here is derived from an EMBL/GenBank/DDBJ whole genome shotgun (WGS) entry which is preliminary data.</text>
</comment>
<evidence type="ECO:0000259" key="7">
    <source>
        <dbReference type="Pfam" id="PF02837"/>
    </source>
</evidence>
<evidence type="ECO:0000313" key="11">
    <source>
        <dbReference type="Proteomes" id="UP001521785"/>
    </source>
</evidence>
<feature type="domain" description="Glycosyl hydrolases family 2 sugar binding" evidence="7">
    <location>
        <begin position="276"/>
        <end position="384"/>
    </location>
</feature>
<gene>
    <name evidence="10" type="ORF">SLS60_004848</name>
</gene>
<feature type="chain" id="PRO_5046893309" description="Beta-galactosidase" evidence="4">
    <location>
        <begin position="22"/>
        <end position="1150"/>
    </location>
</feature>
<dbReference type="Pfam" id="PF00089">
    <property type="entry name" value="Trypsin"/>
    <property type="match status" value="1"/>
</dbReference>
<keyword evidence="2" id="KW-0378">Hydrolase</keyword>
<accession>A0ABR3RLI7</accession>
<protein>
    <recommendedName>
        <fullName evidence="12">Beta-galactosidase</fullName>
    </recommendedName>
</protein>
<dbReference type="Gene3D" id="2.60.40.10">
    <property type="entry name" value="Immunoglobulins"/>
    <property type="match status" value="3"/>
</dbReference>
<dbReference type="Proteomes" id="UP001521785">
    <property type="component" value="Unassembled WGS sequence"/>
</dbReference>
<evidence type="ECO:0000256" key="1">
    <source>
        <dbReference type="ARBA" id="ARBA00007401"/>
    </source>
</evidence>
<dbReference type="InterPro" id="IPR009003">
    <property type="entry name" value="Peptidase_S1_PA"/>
</dbReference>
<dbReference type="InterPro" id="IPR043504">
    <property type="entry name" value="Peptidase_S1_PA_chymotrypsin"/>
</dbReference>
<dbReference type="SUPFAM" id="SSF49785">
    <property type="entry name" value="Galactose-binding domain-like"/>
    <property type="match status" value="2"/>
</dbReference>
<keyword evidence="4" id="KW-0732">Signal</keyword>
<evidence type="ECO:0000259" key="8">
    <source>
        <dbReference type="Pfam" id="PF16355"/>
    </source>
</evidence>
<dbReference type="InterPro" id="IPR017853">
    <property type="entry name" value="GH"/>
</dbReference>
<dbReference type="PANTHER" id="PTHR42732">
    <property type="entry name" value="BETA-GALACTOSIDASE"/>
    <property type="match status" value="1"/>
</dbReference>
<dbReference type="Gene3D" id="2.60.120.260">
    <property type="entry name" value="Galactose-binding domain-like"/>
    <property type="match status" value="2"/>
</dbReference>
<feature type="domain" description="Glycoside hydrolase family 2" evidence="9">
    <location>
        <begin position="897"/>
        <end position="989"/>
    </location>
</feature>
<evidence type="ECO:0000259" key="6">
    <source>
        <dbReference type="Pfam" id="PF00703"/>
    </source>
</evidence>
<evidence type="ECO:0000256" key="3">
    <source>
        <dbReference type="ARBA" id="ARBA00023295"/>
    </source>
</evidence>
<reference evidence="10 11" key="1">
    <citation type="submission" date="2024-02" db="EMBL/GenBank/DDBJ databases">
        <title>De novo assembly and annotation of 12 fungi associated with fruit tree decline syndrome in Ontario, Canada.</title>
        <authorList>
            <person name="Sulman M."/>
            <person name="Ellouze W."/>
            <person name="Ilyukhin E."/>
        </authorList>
    </citation>
    <scope>NUCLEOTIDE SEQUENCE [LARGE SCALE GENOMIC DNA]</scope>
    <source>
        <strain evidence="10 11">M42-189</strain>
    </source>
</reference>
<sequence length="1150" mass="127376">MKFLVYKIPLLALTSMRVAFALPVIERDGPYTHPIAHVTVPVALKAAPGITPNIILLNKATLLNEGTVVPGSLGLDLLPTPTTPQKRDVIGPESRFLQTKTGNPWDYIGRLEWGFGNDGYRCSGSLVGPRHLATARHCFNMTNTAITYTFRPNYDQGARGYTAAQVTSIMYVPGSLTDTCSYGDDWAVMILNQRIGDKYGYFGVKQFDGSKANQAIFWHEAFAASPRVKYNFNSDWRLFAGDPKAAQSSSFDDSDWKPITTPHAWNEDDAFRVDIVNLSTGVVWYRKHFRLPSSATGKKVFLEFEGIRHGGEFYLNGEWIGRSENGVMAFGFDISNATFQDENVVAARIDNSWNYHEVSTDSTYQWSDKNFYANYGGINKNVYIHVSERLYQTLPLYSNLGTTGVYVYPSQIDIDAGTANITAESQVRNEYNSSKSFSYRVEVSDASGKVVKSFNGAQYTLQPNETRIIAASSVISNLNFWSWGFGYLYDVRTILSSNETDIDSVTTRTGFRKTEFSNGLFHINDRVLHLKGYAQRTTNEWPSLGSAVPAWLSDFSNKLITGSNGNLIRWMHVTPWKQDVESCDRLGILEAMASLPGDVTGRRWEQRVELMRDAIVYNRNNPSIIFYEGGNSGISEDHQQQLKDVRDKYDPMGGRAMGAREMLASKVAEYGGEMLYINKGSRIPFWQMEYSRDEGLRKYWDSYSPPYHPDGEGEGDGASYNRNQDSHAIEDVERWFDFYEQRPGTGKRVNAGGVNIIFSDSNTHHRGAENFRRSGEVDAVRLPKDGWYAHQVMWDNWVDIEKSATHIIGHWNYNTSTTKNISVVSTADHVELKLNGKTLSAALQSKRFLFTFINVTWQEGTLEAIGYTAGKQSSSDQRKTAGKPVAIKLTPHTSPSGFLADGADIALIDVEVIDSNGQRSPVGLNTIAFTLSGEAEWRGGIAQGPDNNVLSKTLPVENGVNRILLRSTTKAGVITLKASADALESGSITLNSEPFSVVDGLSTLIPSTDLHHDLSRGPTPKGSPYAPSRTTLNIISVTATSNPTNATLSYDDNEYSTWSSSSSATNSTITYELANKANVSQIVLKLSDFRTKQYPLTVKVGNAEVWSGITVTSLGYVTLKFNAKKGKTVSLVRRGTGAVGITEAEIYGPV</sequence>
<dbReference type="InterPro" id="IPR040605">
    <property type="entry name" value="Glyco_hydro2_dom5"/>
</dbReference>
<name>A0ABR3RLI7_9PLEO</name>
<dbReference type="InterPro" id="IPR051913">
    <property type="entry name" value="GH2_Domain-Containing"/>
</dbReference>
<keyword evidence="3" id="KW-0326">Glycosidase</keyword>
<evidence type="ECO:0000256" key="2">
    <source>
        <dbReference type="ARBA" id="ARBA00022801"/>
    </source>
</evidence>
<dbReference type="EMBL" id="JAKJXO020000005">
    <property type="protein sequence ID" value="KAL1605300.1"/>
    <property type="molecule type" value="Genomic_DNA"/>
</dbReference>
<evidence type="ECO:0000256" key="4">
    <source>
        <dbReference type="SAM" id="SignalP"/>
    </source>
</evidence>
<dbReference type="Gene3D" id="3.20.20.80">
    <property type="entry name" value="Glycosidases"/>
    <property type="match status" value="1"/>
</dbReference>
<evidence type="ECO:0000259" key="9">
    <source>
        <dbReference type="Pfam" id="PF18565"/>
    </source>
</evidence>
<evidence type="ECO:0000259" key="5">
    <source>
        <dbReference type="Pfam" id="PF00089"/>
    </source>
</evidence>
<keyword evidence="11" id="KW-1185">Reference proteome</keyword>
<evidence type="ECO:0008006" key="12">
    <source>
        <dbReference type="Google" id="ProtNLM"/>
    </source>
</evidence>
<dbReference type="SUPFAM" id="SSF49303">
    <property type="entry name" value="beta-Galactosidase/glucuronidase domain"/>
    <property type="match status" value="1"/>
</dbReference>
<dbReference type="InterPro" id="IPR036156">
    <property type="entry name" value="Beta-gal/glucu_dom_sf"/>
</dbReference>
<proteinExistence type="inferred from homology"/>